<organism evidence="2 3">
    <name type="scientific">Pseudomonas hefeiensis</name>
    <dbReference type="NCBI Taxonomy" id="2738125"/>
    <lineage>
        <taxon>Bacteria</taxon>
        <taxon>Pseudomonadati</taxon>
        <taxon>Pseudomonadota</taxon>
        <taxon>Gammaproteobacteria</taxon>
        <taxon>Pseudomonadales</taxon>
        <taxon>Pseudomonadaceae</taxon>
        <taxon>Pseudomonas</taxon>
    </lineage>
</organism>
<protein>
    <recommendedName>
        <fullName evidence="4">Toxin</fullName>
    </recommendedName>
</protein>
<evidence type="ECO:0000313" key="2">
    <source>
        <dbReference type="EMBL" id="WLH13844.1"/>
    </source>
</evidence>
<accession>A0ABY9GE33</accession>
<feature type="region of interest" description="Disordered" evidence="1">
    <location>
        <begin position="376"/>
        <end position="402"/>
    </location>
</feature>
<reference evidence="2 3" key="1">
    <citation type="submission" date="2023-02" db="EMBL/GenBank/DDBJ databases">
        <title>Evolution of Hrp T3SS in non-pathogenic Pseudomonas fluorescens.</title>
        <authorList>
            <person name="Liao K."/>
            <person name="Wei H."/>
            <person name="Gu Y."/>
        </authorList>
    </citation>
    <scope>NUCLEOTIDE SEQUENCE [LARGE SCALE GENOMIC DNA]</scope>
    <source>
        <strain evidence="2 3">FP205</strain>
    </source>
</reference>
<sequence>MTSVHFHTPEVIAVDGRGLPVRQTMYLRSQASPLAAALISRQHHNLIGHLVEQWDPRLFGHAPKPNQANLYNLAGHALRSDSVDAGWRLELPGLAGETRQRWDQRANHWRIAYDLQLRPIALEENGQAEVDTFTYADATADADHNLRGQLFEQSDPSGTVHLDSYGLSGEPLRQVRRFTDAIPHICEQTLDALGTPVSQTDAAGHRRYLRLDIGGQLKQVDLQLKDQDTPQPILLDARYNAAGQIERQETANGVTSRWTYDPATDQLSTLKAGKSGQALLQNLAYLHDPMGNVLRIEDLTVAPLFFANQRIEGHRDFTYDSLYRLLSASGFEGAIPHLHPGLPEPVVPIDPGHRFNYTQLYDYDAGNNLTRLRQCSRRQQSHPDTAHRPSQQPRRAVDRRRT</sequence>
<evidence type="ECO:0008006" key="4">
    <source>
        <dbReference type="Google" id="ProtNLM"/>
    </source>
</evidence>
<evidence type="ECO:0000313" key="3">
    <source>
        <dbReference type="Proteomes" id="UP001230339"/>
    </source>
</evidence>
<dbReference type="Gene3D" id="2.180.10.10">
    <property type="entry name" value="RHS repeat-associated core"/>
    <property type="match status" value="1"/>
</dbReference>
<evidence type="ECO:0000256" key="1">
    <source>
        <dbReference type="SAM" id="MobiDB-lite"/>
    </source>
</evidence>
<dbReference type="Proteomes" id="UP001230339">
    <property type="component" value="Chromosome"/>
</dbReference>
<proteinExistence type="predicted"/>
<dbReference type="RefSeq" id="WP_305444849.1">
    <property type="nucleotide sequence ID" value="NZ_CP117449.1"/>
</dbReference>
<dbReference type="EMBL" id="CP117449">
    <property type="protein sequence ID" value="WLH13844.1"/>
    <property type="molecule type" value="Genomic_DNA"/>
</dbReference>
<name>A0ABY9GE33_9PSED</name>
<gene>
    <name evidence="2" type="ORF">PSH57_05690</name>
</gene>
<keyword evidence="3" id="KW-1185">Reference proteome</keyword>